<evidence type="ECO:0000313" key="1">
    <source>
        <dbReference type="EMBL" id="PJA15187.1"/>
    </source>
</evidence>
<evidence type="ECO:0000313" key="2">
    <source>
        <dbReference type="Proteomes" id="UP000228952"/>
    </source>
</evidence>
<organism evidence="1 2">
    <name type="scientific">Candidatus Dojkabacteria bacterium CG_4_10_14_0_2_um_filter_Dojkabacteria_WS6_41_15</name>
    <dbReference type="NCBI Taxonomy" id="2014249"/>
    <lineage>
        <taxon>Bacteria</taxon>
        <taxon>Candidatus Dojkabacteria</taxon>
    </lineage>
</organism>
<accession>A0A2M7W320</accession>
<gene>
    <name evidence="1" type="ORF">COX64_01080</name>
</gene>
<sequence>MLSEKYEGEIIEVKEETYYVSDDDGPSREKRLVAIIRTPNGKTKKLPAMKGYEVGNYLKKVRGEASVRILTKKPE</sequence>
<comment type="caution">
    <text evidence="1">The sequence shown here is derived from an EMBL/GenBank/DDBJ whole genome shotgun (WGS) entry which is preliminary data.</text>
</comment>
<reference evidence="2" key="1">
    <citation type="submission" date="2017-09" db="EMBL/GenBank/DDBJ databases">
        <title>Depth-based differentiation of microbial function through sediment-hosted aquifers and enrichment of novel symbionts in the deep terrestrial subsurface.</title>
        <authorList>
            <person name="Probst A.J."/>
            <person name="Ladd B."/>
            <person name="Jarett J.K."/>
            <person name="Geller-Mcgrath D.E."/>
            <person name="Sieber C.M.K."/>
            <person name="Emerson J.B."/>
            <person name="Anantharaman K."/>
            <person name="Thomas B.C."/>
            <person name="Malmstrom R."/>
            <person name="Stieglmeier M."/>
            <person name="Klingl A."/>
            <person name="Woyke T."/>
            <person name="Ryan C.M."/>
            <person name="Banfield J.F."/>
        </authorList>
    </citation>
    <scope>NUCLEOTIDE SEQUENCE [LARGE SCALE GENOMIC DNA]</scope>
</reference>
<dbReference type="EMBL" id="PFQB01000023">
    <property type="protein sequence ID" value="PJA15187.1"/>
    <property type="molecule type" value="Genomic_DNA"/>
</dbReference>
<dbReference type="AlphaFoldDB" id="A0A2M7W320"/>
<protein>
    <submittedName>
        <fullName evidence="1">Uncharacterized protein</fullName>
    </submittedName>
</protein>
<name>A0A2M7W320_9BACT</name>
<proteinExistence type="predicted"/>
<dbReference type="Proteomes" id="UP000228952">
    <property type="component" value="Unassembled WGS sequence"/>
</dbReference>